<dbReference type="InterPro" id="IPR036640">
    <property type="entry name" value="ABC1_TM_sf"/>
</dbReference>
<proteinExistence type="predicted"/>
<dbReference type="InterPro" id="IPR027417">
    <property type="entry name" value="P-loop_NTPase"/>
</dbReference>
<feature type="transmembrane region" description="Helical" evidence="7">
    <location>
        <begin position="30"/>
        <end position="54"/>
    </location>
</feature>
<keyword evidence="6 7" id="KW-0472">Membrane</keyword>
<keyword evidence="4 10" id="KW-0067">ATP-binding</keyword>
<dbReference type="InterPro" id="IPR003439">
    <property type="entry name" value="ABC_transporter-like_ATP-bd"/>
</dbReference>
<name>A0A369W8F7_9HYPH</name>
<dbReference type="AlphaFoldDB" id="A0A369W8F7"/>
<evidence type="ECO:0000256" key="7">
    <source>
        <dbReference type="SAM" id="Phobius"/>
    </source>
</evidence>
<feature type="domain" description="ABC transporter" evidence="8">
    <location>
        <begin position="351"/>
        <end position="557"/>
    </location>
</feature>
<dbReference type="GO" id="GO:0005886">
    <property type="term" value="C:plasma membrane"/>
    <property type="evidence" value="ECO:0007669"/>
    <property type="project" value="UniProtKB-SubCell"/>
</dbReference>
<feature type="transmembrane region" description="Helical" evidence="7">
    <location>
        <begin position="74"/>
        <end position="93"/>
    </location>
</feature>
<dbReference type="GO" id="GO:0140359">
    <property type="term" value="F:ABC-type transporter activity"/>
    <property type="evidence" value="ECO:0007669"/>
    <property type="project" value="InterPro"/>
</dbReference>
<evidence type="ECO:0000256" key="6">
    <source>
        <dbReference type="ARBA" id="ARBA00023136"/>
    </source>
</evidence>
<dbReference type="GO" id="GO:0005524">
    <property type="term" value="F:ATP binding"/>
    <property type="evidence" value="ECO:0007669"/>
    <property type="project" value="UniProtKB-KW"/>
</dbReference>
<evidence type="ECO:0000256" key="3">
    <source>
        <dbReference type="ARBA" id="ARBA00022741"/>
    </source>
</evidence>
<dbReference type="PROSITE" id="PS50893">
    <property type="entry name" value="ABC_TRANSPORTER_2"/>
    <property type="match status" value="1"/>
</dbReference>
<dbReference type="Proteomes" id="UP000253759">
    <property type="component" value="Unassembled WGS sequence"/>
</dbReference>
<dbReference type="Pfam" id="PF00005">
    <property type="entry name" value="ABC_tran"/>
    <property type="match status" value="1"/>
</dbReference>
<feature type="transmembrane region" description="Helical" evidence="7">
    <location>
        <begin position="294"/>
        <end position="315"/>
    </location>
</feature>
<dbReference type="InterPro" id="IPR011527">
    <property type="entry name" value="ABC1_TM_dom"/>
</dbReference>
<accession>A0A369W8F7</accession>
<comment type="caution">
    <text evidence="10">The sequence shown here is derived from an EMBL/GenBank/DDBJ whole genome shotgun (WGS) entry which is preliminary data.</text>
</comment>
<dbReference type="Gene3D" id="3.40.50.300">
    <property type="entry name" value="P-loop containing nucleotide triphosphate hydrolases"/>
    <property type="match status" value="1"/>
</dbReference>
<evidence type="ECO:0000313" key="11">
    <source>
        <dbReference type="Proteomes" id="UP000253759"/>
    </source>
</evidence>
<dbReference type="PANTHER" id="PTHR24221">
    <property type="entry name" value="ATP-BINDING CASSETTE SUB-FAMILY B"/>
    <property type="match status" value="1"/>
</dbReference>
<dbReference type="InterPro" id="IPR003593">
    <property type="entry name" value="AAA+_ATPase"/>
</dbReference>
<evidence type="ECO:0000259" key="8">
    <source>
        <dbReference type="PROSITE" id="PS50893"/>
    </source>
</evidence>
<dbReference type="InterPro" id="IPR039421">
    <property type="entry name" value="Type_1_exporter"/>
</dbReference>
<organism evidence="10 11">
    <name type="scientific">Pelagibacterium lacus</name>
    <dbReference type="NCBI Taxonomy" id="2282655"/>
    <lineage>
        <taxon>Bacteria</taxon>
        <taxon>Pseudomonadati</taxon>
        <taxon>Pseudomonadota</taxon>
        <taxon>Alphaproteobacteria</taxon>
        <taxon>Hyphomicrobiales</taxon>
        <taxon>Devosiaceae</taxon>
        <taxon>Pelagibacterium</taxon>
    </lineage>
</organism>
<evidence type="ECO:0000259" key="9">
    <source>
        <dbReference type="PROSITE" id="PS50929"/>
    </source>
</evidence>
<keyword evidence="2 7" id="KW-0812">Transmembrane</keyword>
<keyword evidence="11" id="KW-1185">Reference proteome</keyword>
<evidence type="ECO:0000256" key="1">
    <source>
        <dbReference type="ARBA" id="ARBA00004651"/>
    </source>
</evidence>
<dbReference type="GO" id="GO:0016887">
    <property type="term" value="F:ATP hydrolysis activity"/>
    <property type="evidence" value="ECO:0007669"/>
    <property type="project" value="InterPro"/>
</dbReference>
<dbReference type="CDD" id="cd03228">
    <property type="entry name" value="ABCC_MRP_Like"/>
    <property type="match status" value="1"/>
</dbReference>
<dbReference type="Pfam" id="PF00664">
    <property type="entry name" value="ABC_membrane"/>
    <property type="match status" value="1"/>
</dbReference>
<keyword evidence="3" id="KW-0547">Nucleotide-binding</keyword>
<feature type="domain" description="ABC transmembrane type-1" evidence="9">
    <location>
        <begin position="34"/>
        <end position="305"/>
    </location>
</feature>
<dbReference type="GO" id="GO:0034040">
    <property type="term" value="F:ATPase-coupled lipid transmembrane transporter activity"/>
    <property type="evidence" value="ECO:0007669"/>
    <property type="project" value="TreeGrafter"/>
</dbReference>
<feature type="transmembrane region" description="Helical" evidence="7">
    <location>
        <begin position="262"/>
        <end position="282"/>
    </location>
</feature>
<evidence type="ECO:0000256" key="4">
    <source>
        <dbReference type="ARBA" id="ARBA00022840"/>
    </source>
</evidence>
<reference evidence="11" key="1">
    <citation type="submission" date="2018-07" db="EMBL/GenBank/DDBJ databases">
        <authorList>
            <person name="Liu B.-T."/>
            <person name="Du Z."/>
        </authorList>
    </citation>
    <scope>NUCLEOTIDE SEQUENCE [LARGE SCALE GENOMIC DNA]</scope>
    <source>
        <strain evidence="11">XYN52</strain>
    </source>
</reference>
<dbReference type="EMBL" id="QQNH01000005">
    <property type="protein sequence ID" value="RDE09542.1"/>
    <property type="molecule type" value="Genomic_DNA"/>
</dbReference>
<evidence type="ECO:0000256" key="5">
    <source>
        <dbReference type="ARBA" id="ARBA00022989"/>
    </source>
</evidence>
<protein>
    <submittedName>
        <fullName evidence="10">ABC transporter ATP-binding protein</fullName>
    </submittedName>
</protein>
<dbReference type="SUPFAM" id="SSF52540">
    <property type="entry name" value="P-loop containing nucleoside triphosphate hydrolases"/>
    <property type="match status" value="1"/>
</dbReference>
<dbReference type="SMART" id="SM00382">
    <property type="entry name" value="AAA"/>
    <property type="match status" value="1"/>
</dbReference>
<dbReference type="SUPFAM" id="SSF90123">
    <property type="entry name" value="ABC transporter transmembrane region"/>
    <property type="match status" value="1"/>
</dbReference>
<feature type="transmembrane region" description="Helical" evidence="7">
    <location>
        <begin position="154"/>
        <end position="171"/>
    </location>
</feature>
<comment type="subcellular location">
    <subcellularLocation>
        <location evidence="1">Cell membrane</location>
        <topology evidence="1">Multi-pass membrane protein</topology>
    </subcellularLocation>
</comment>
<evidence type="ECO:0000256" key="2">
    <source>
        <dbReference type="ARBA" id="ARBA00022692"/>
    </source>
</evidence>
<gene>
    <name evidence="10" type="ORF">DVH29_05110</name>
</gene>
<dbReference type="PANTHER" id="PTHR24221:SF653">
    <property type="entry name" value="TRANSPORT ATP-BINDING PROTEIN CYDC"/>
    <property type="match status" value="1"/>
</dbReference>
<feature type="transmembrane region" description="Helical" evidence="7">
    <location>
        <begin position="177"/>
        <end position="195"/>
    </location>
</feature>
<keyword evidence="5 7" id="KW-1133">Transmembrane helix</keyword>
<evidence type="ECO:0000313" key="10">
    <source>
        <dbReference type="EMBL" id="RDE09542.1"/>
    </source>
</evidence>
<dbReference type="PROSITE" id="PS50929">
    <property type="entry name" value="ABC_TM1F"/>
    <property type="match status" value="1"/>
</dbReference>
<dbReference type="Gene3D" id="1.20.1560.10">
    <property type="entry name" value="ABC transporter type 1, transmembrane domain"/>
    <property type="match status" value="1"/>
</dbReference>
<sequence length="558" mass="59385">MTKGSRSAAMPGQIASLKALLSPRGWSSQISAWIAGLFAAIFEAGSLALILPLATFVLSAEPAAIGPIAVSRESLVAAVILLYVAGLAVRVFALRFTMKTTLSVGYGLAARLFARVLDQPQTWHTRHHSAELRTLLLHDAQELMSLVTIPLGRLLAQGALVLCVGTLMLVVRPVETAVAALVLVTCYALVFALSGQRLTAITATQIQNHALRHRYSTDALNAIREVRLSRLETEFSRSFAAACEGIAASGGARTLFSELPRLMLEAVLFAFLITFMLLLASGREAQDPAALSTLMVFAAAGLKLFPIGHMLYANLASLRSGQPLLDKLARFVDGLEPPLEPAPVPPVTNGFTLDAVSFTHHGSAAPTLRDLSLSVGRGTSLAITGPSGSGKSTLIDIIAGLIMPDAGAVEVEGVRLTARHAPDWQGQLRYCPQKPALFDTDIVGNVTIGADFDRDRLQRALHIACLDDLPFPAEGHPVGELGRRLSGGQVQRIGLARALYGAAPILILDEPTGNLDARTAERFLDRLFAAQGDTIVLIVTHDPRVISRCAQVLELDGP</sequence>